<dbReference type="InterPro" id="IPR036259">
    <property type="entry name" value="MFS_trans_sf"/>
</dbReference>
<dbReference type="EMBL" id="KV425551">
    <property type="protein sequence ID" value="KZT30543.1"/>
    <property type="molecule type" value="Genomic_DNA"/>
</dbReference>
<dbReference type="GO" id="GO:0016020">
    <property type="term" value="C:membrane"/>
    <property type="evidence" value="ECO:0007669"/>
    <property type="project" value="UniProtKB-SubCell"/>
</dbReference>
<keyword evidence="4 6" id="KW-1133">Transmembrane helix</keyword>
<evidence type="ECO:0000256" key="2">
    <source>
        <dbReference type="ARBA" id="ARBA00022448"/>
    </source>
</evidence>
<proteinExistence type="predicted"/>
<protein>
    <submittedName>
        <fullName evidence="7">MFS general substrate transporter</fullName>
    </submittedName>
</protein>
<feature type="transmembrane region" description="Helical" evidence="6">
    <location>
        <begin position="259"/>
        <end position="282"/>
    </location>
</feature>
<feature type="transmembrane region" description="Helical" evidence="6">
    <location>
        <begin position="324"/>
        <end position="344"/>
    </location>
</feature>
<keyword evidence="2" id="KW-0813">Transport</keyword>
<dbReference type="OrthoDB" id="2985014at2759"/>
<name>A0A165W1X9_9AGAM</name>
<dbReference type="AlphaFoldDB" id="A0A165W1X9"/>
<comment type="subcellular location">
    <subcellularLocation>
        <location evidence="1">Membrane</location>
        <topology evidence="1">Multi-pass membrane protein</topology>
    </subcellularLocation>
</comment>
<dbReference type="PANTHER" id="PTHR43791">
    <property type="entry name" value="PERMEASE-RELATED"/>
    <property type="match status" value="1"/>
</dbReference>
<dbReference type="SUPFAM" id="SSF103473">
    <property type="entry name" value="MFS general substrate transporter"/>
    <property type="match status" value="1"/>
</dbReference>
<feature type="transmembrane region" description="Helical" evidence="6">
    <location>
        <begin position="294"/>
        <end position="312"/>
    </location>
</feature>
<keyword evidence="3 6" id="KW-0812">Transmembrane</keyword>
<evidence type="ECO:0000256" key="4">
    <source>
        <dbReference type="ARBA" id="ARBA00022989"/>
    </source>
</evidence>
<dbReference type="PANTHER" id="PTHR43791:SF50">
    <property type="entry name" value="TRANSPORTER, PUTATIVE (AFU_ORTHOLOGUE AFUA_2G00840)-RELATED"/>
    <property type="match status" value="1"/>
</dbReference>
<keyword evidence="5 6" id="KW-0472">Membrane</keyword>
<gene>
    <name evidence="7" type="ORF">NEOLEDRAFT_1144168</name>
</gene>
<evidence type="ECO:0000256" key="5">
    <source>
        <dbReference type="ARBA" id="ARBA00023136"/>
    </source>
</evidence>
<accession>A0A165W1X9</accession>
<feature type="transmembrane region" description="Helical" evidence="6">
    <location>
        <begin position="138"/>
        <end position="158"/>
    </location>
</feature>
<feature type="transmembrane region" description="Helical" evidence="6">
    <location>
        <begin position="111"/>
        <end position="132"/>
    </location>
</feature>
<keyword evidence="8" id="KW-1185">Reference proteome</keyword>
<feature type="transmembrane region" description="Helical" evidence="6">
    <location>
        <begin position="78"/>
        <end position="99"/>
    </location>
</feature>
<sequence>MAETSALEKVPSGKDVESVLDVSSHGVLRSLEYSREEERRMVRKMDWRILPALAFMYLCNALDRGNVGNAKTDGWDKYYTLVMVFYVPFCLFGTPISIVVKKYSAARVIPILMMAFCSDIFQGTMALLTGIAKNFSEIFALRWFLGIFESAMLPGVVVHPPESKLYLEINSQADIEGLISYGVFHIKNSKYYSWQYLFWIEAVVKEPVKPRSPSSTKFFTARETQIAEARMLSDSSNAINEKFSIRDAFRPFLKWQYGVWAFICFCLGVPQTSVVNFLPQIVASLGYSTVKTNLFTVAPNVVGTMALLIFTASSDYFRERSIHLCVALAINLIGFIILGLVNVVSHRQIAYFACFLLCMGRANTSKSSAPAVLANAWFSNNTTSESRRAVVTAVMGRTSVIPVVP</sequence>
<dbReference type="STRING" id="1314782.A0A165W1X9"/>
<evidence type="ECO:0000256" key="6">
    <source>
        <dbReference type="SAM" id="Phobius"/>
    </source>
</evidence>
<reference evidence="7 8" key="1">
    <citation type="journal article" date="2016" name="Mol. Biol. Evol.">
        <title>Comparative Genomics of Early-Diverging Mushroom-Forming Fungi Provides Insights into the Origins of Lignocellulose Decay Capabilities.</title>
        <authorList>
            <person name="Nagy L.G."/>
            <person name="Riley R."/>
            <person name="Tritt A."/>
            <person name="Adam C."/>
            <person name="Daum C."/>
            <person name="Floudas D."/>
            <person name="Sun H."/>
            <person name="Yadav J.S."/>
            <person name="Pangilinan J."/>
            <person name="Larsson K.H."/>
            <person name="Matsuura K."/>
            <person name="Barry K."/>
            <person name="Labutti K."/>
            <person name="Kuo R."/>
            <person name="Ohm R.A."/>
            <person name="Bhattacharya S.S."/>
            <person name="Shirouzu T."/>
            <person name="Yoshinaga Y."/>
            <person name="Martin F.M."/>
            <person name="Grigoriev I.V."/>
            <person name="Hibbett D.S."/>
        </authorList>
    </citation>
    <scope>NUCLEOTIDE SEQUENCE [LARGE SCALE GENOMIC DNA]</scope>
    <source>
        <strain evidence="7 8">HHB14362 ss-1</strain>
    </source>
</reference>
<dbReference type="Proteomes" id="UP000076761">
    <property type="component" value="Unassembled WGS sequence"/>
</dbReference>
<dbReference type="InParanoid" id="A0A165W1X9"/>
<evidence type="ECO:0000313" key="7">
    <source>
        <dbReference type="EMBL" id="KZT30543.1"/>
    </source>
</evidence>
<evidence type="ECO:0000313" key="8">
    <source>
        <dbReference type="Proteomes" id="UP000076761"/>
    </source>
</evidence>
<dbReference type="GO" id="GO:0022857">
    <property type="term" value="F:transmembrane transporter activity"/>
    <property type="evidence" value="ECO:0007669"/>
    <property type="project" value="TreeGrafter"/>
</dbReference>
<dbReference type="Gene3D" id="1.20.1250.20">
    <property type="entry name" value="MFS general substrate transporter like domains"/>
    <property type="match status" value="2"/>
</dbReference>
<organism evidence="7 8">
    <name type="scientific">Neolentinus lepideus HHB14362 ss-1</name>
    <dbReference type="NCBI Taxonomy" id="1314782"/>
    <lineage>
        <taxon>Eukaryota</taxon>
        <taxon>Fungi</taxon>
        <taxon>Dikarya</taxon>
        <taxon>Basidiomycota</taxon>
        <taxon>Agaricomycotina</taxon>
        <taxon>Agaricomycetes</taxon>
        <taxon>Gloeophyllales</taxon>
        <taxon>Gloeophyllaceae</taxon>
        <taxon>Neolentinus</taxon>
    </lineage>
</organism>
<evidence type="ECO:0000256" key="1">
    <source>
        <dbReference type="ARBA" id="ARBA00004141"/>
    </source>
</evidence>
<evidence type="ECO:0000256" key="3">
    <source>
        <dbReference type="ARBA" id="ARBA00022692"/>
    </source>
</evidence>